<comment type="caution">
    <text evidence="2">The sequence shown here is derived from an EMBL/GenBank/DDBJ whole genome shotgun (WGS) entry which is preliminary data.</text>
</comment>
<feature type="coiled-coil region" evidence="1">
    <location>
        <begin position="7"/>
        <end position="48"/>
    </location>
</feature>
<evidence type="ECO:0000256" key="1">
    <source>
        <dbReference type="SAM" id="Coils"/>
    </source>
</evidence>
<proteinExistence type="predicted"/>
<keyword evidence="3" id="KW-1185">Reference proteome</keyword>
<reference evidence="2" key="1">
    <citation type="submission" date="2021-01" db="EMBL/GenBank/DDBJ databases">
        <authorList>
            <consortium name="Genoscope - CEA"/>
            <person name="William W."/>
        </authorList>
    </citation>
    <scope>NUCLEOTIDE SEQUENCE</scope>
</reference>
<sequence length="68" mass="8036">MEYCDSCRAVLNERHLLEEQLARVQNKLEIVATQLKLLREENELLKNAKTIGRGPRLNNARRRFKNCK</sequence>
<evidence type="ECO:0000313" key="2">
    <source>
        <dbReference type="EMBL" id="CAD8210465.1"/>
    </source>
</evidence>
<dbReference type="EMBL" id="CAJJDP010000153">
    <property type="protein sequence ID" value="CAD8210465.1"/>
    <property type="molecule type" value="Genomic_DNA"/>
</dbReference>
<name>A0A8S1Y8S6_PAROT</name>
<accession>A0A8S1Y8S6</accession>
<evidence type="ECO:0000313" key="3">
    <source>
        <dbReference type="Proteomes" id="UP000683925"/>
    </source>
</evidence>
<gene>
    <name evidence="2" type="ORF">POCTA_138.1.T1510031</name>
</gene>
<organism evidence="2 3">
    <name type="scientific">Paramecium octaurelia</name>
    <dbReference type="NCBI Taxonomy" id="43137"/>
    <lineage>
        <taxon>Eukaryota</taxon>
        <taxon>Sar</taxon>
        <taxon>Alveolata</taxon>
        <taxon>Ciliophora</taxon>
        <taxon>Intramacronucleata</taxon>
        <taxon>Oligohymenophorea</taxon>
        <taxon>Peniculida</taxon>
        <taxon>Parameciidae</taxon>
        <taxon>Paramecium</taxon>
    </lineage>
</organism>
<keyword evidence="1" id="KW-0175">Coiled coil</keyword>
<dbReference type="Proteomes" id="UP000683925">
    <property type="component" value="Unassembled WGS sequence"/>
</dbReference>
<protein>
    <submittedName>
        <fullName evidence="2">Uncharacterized protein</fullName>
    </submittedName>
</protein>
<dbReference type="AlphaFoldDB" id="A0A8S1Y8S6"/>